<keyword evidence="1" id="KW-0175">Coiled coil</keyword>
<protein>
    <submittedName>
        <fullName evidence="2">Uncharacterized protein</fullName>
    </submittedName>
</protein>
<sequence length="112" mass="12406">MTPEIAGMRIARTIRSVENDMDELLAKSSELFAEIARARIVTEEAARLGQQPMARVARLQQSLMDARLELVRAHRDLSKIAETMDIPIRCPDEARLAEMTAEEIGAMVATAA</sequence>
<evidence type="ECO:0000313" key="2">
    <source>
        <dbReference type="EMBL" id="MFC0687531.1"/>
    </source>
</evidence>
<dbReference type="RefSeq" id="WP_267220869.1">
    <property type="nucleotide sequence ID" value="NZ_JAPCWC010000008.1"/>
</dbReference>
<keyword evidence="3" id="KW-1185">Reference proteome</keyword>
<evidence type="ECO:0000256" key="1">
    <source>
        <dbReference type="SAM" id="Coils"/>
    </source>
</evidence>
<comment type="caution">
    <text evidence="2">The sequence shown here is derived from an EMBL/GenBank/DDBJ whole genome shotgun (WGS) entry which is preliminary data.</text>
</comment>
<feature type="coiled-coil region" evidence="1">
    <location>
        <begin position="14"/>
        <end position="76"/>
    </location>
</feature>
<dbReference type="Proteomes" id="UP001589858">
    <property type="component" value="Unassembled WGS sequence"/>
</dbReference>
<evidence type="ECO:0000313" key="3">
    <source>
        <dbReference type="Proteomes" id="UP001589858"/>
    </source>
</evidence>
<reference evidence="2 3" key="1">
    <citation type="submission" date="2024-09" db="EMBL/GenBank/DDBJ databases">
        <authorList>
            <person name="Sun Q."/>
            <person name="Mori K."/>
        </authorList>
    </citation>
    <scope>NUCLEOTIDE SEQUENCE [LARGE SCALE GENOMIC DNA]</scope>
    <source>
        <strain evidence="2 3">CICC 11035S</strain>
    </source>
</reference>
<organism evidence="2 3">
    <name type="scientific">Novosphingobium clariflavum</name>
    <dbReference type="NCBI Taxonomy" id="2029884"/>
    <lineage>
        <taxon>Bacteria</taxon>
        <taxon>Pseudomonadati</taxon>
        <taxon>Pseudomonadota</taxon>
        <taxon>Alphaproteobacteria</taxon>
        <taxon>Sphingomonadales</taxon>
        <taxon>Sphingomonadaceae</taxon>
        <taxon>Novosphingobium</taxon>
    </lineage>
</organism>
<name>A0ABV6SE44_9SPHN</name>
<proteinExistence type="predicted"/>
<accession>A0ABV6SE44</accession>
<dbReference type="EMBL" id="JBHLTM010000086">
    <property type="protein sequence ID" value="MFC0687531.1"/>
    <property type="molecule type" value="Genomic_DNA"/>
</dbReference>
<gene>
    <name evidence="2" type="ORF">ACFFF8_23355</name>
</gene>